<protein>
    <recommendedName>
        <fullName evidence="4">Fam-b protein</fullName>
    </recommendedName>
</protein>
<reference evidence="2" key="1">
    <citation type="submission" date="2015-04" db="EMBL/GenBank/DDBJ databases">
        <authorList>
            <consortium name="Pathogen Informatics"/>
        </authorList>
    </citation>
    <scope>NUCLEOTIDE SEQUENCE [LARGE SCALE GENOMIC DNA]</scope>
    <source>
        <strain evidence="2">8A</strain>
    </source>
</reference>
<dbReference type="Proteomes" id="UP000220797">
    <property type="component" value="Unassembled WGS sequence"/>
</dbReference>
<feature type="chain" id="PRO_5013244171" description="Fam-b protein" evidence="1">
    <location>
        <begin position="20"/>
        <end position="129"/>
    </location>
</feature>
<dbReference type="RefSeq" id="XP_028530981.1">
    <property type="nucleotide sequence ID" value="XM_028674650.1"/>
</dbReference>
<proteinExistence type="predicted"/>
<keyword evidence="1" id="KW-0732">Signal</keyword>
<evidence type="ECO:0000313" key="2">
    <source>
        <dbReference type="EMBL" id="CRG98184.1"/>
    </source>
</evidence>
<organism evidence="2 3">
    <name type="scientific">Plasmodium gallinaceum</name>
    <dbReference type="NCBI Taxonomy" id="5849"/>
    <lineage>
        <taxon>Eukaryota</taxon>
        <taxon>Sar</taxon>
        <taxon>Alveolata</taxon>
        <taxon>Apicomplexa</taxon>
        <taxon>Aconoidasida</taxon>
        <taxon>Haemosporida</taxon>
        <taxon>Plasmodiidae</taxon>
        <taxon>Plasmodium</taxon>
        <taxon>Plasmodium (Haemamoeba)</taxon>
    </lineage>
</organism>
<feature type="signal peptide" evidence="1">
    <location>
        <begin position="1"/>
        <end position="19"/>
    </location>
</feature>
<gene>
    <name evidence="2" type="ORF">PGAL8A_00062300</name>
</gene>
<accession>A0A1J1H038</accession>
<sequence length="129" mass="15146">MRTVKIFLLICIIINNIIKCEINSFENVKEITKSIDENIMNVLDSVSVSHSIKTEKNILNDLSNYMQFLKELSLLDIEDMEYEGFLNIDKTDKKRYNKNITLKYSSRNGYKNNINDVKKEVNKSLFLKN</sequence>
<comment type="caution">
    <text evidence="2">The sequence shown here is derived from an EMBL/GenBank/DDBJ whole genome shotgun (WGS) entry which is preliminary data.</text>
</comment>
<dbReference type="AlphaFoldDB" id="A0A1J1H038"/>
<dbReference type="VEuPathDB" id="PlasmoDB:PGAL8A_00062300"/>
<name>A0A1J1H038_PLAGA</name>
<evidence type="ECO:0008006" key="4">
    <source>
        <dbReference type="Google" id="ProtNLM"/>
    </source>
</evidence>
<dbReference type="EMBL" id="CVMV01000143">
    <property type="protein sequence ID" value="CRG98184.1"/>
    <property type="molecule type" value="Genomic_DNA"/>
</dbReference>
<dbReference type="OrthoDB" id="392573at2759"/>
<keyword evidence="3" id="KW-1185">Reference proteome</keyword>
<evidence type="ECO:0000313" key="3">
    <source>
        <dbReference type="Proteomes" id="UP000220797"/>
    </source>
</evidence>
<dbReference type="GeneID" id="39729148"/>
<evidence type="ECO:0000256" key="1">
    <source>
        <dbReference type="SAM" id="SignalP"/>
    </source>
</evidence>